<dbReference type="EC" id="2.7.13.3" evidence="2"/>
<dbReference type="InterPro" id="IPR052162">
    <property type="entry name" value="Sensor_kinase/Photoreceptor"/>
</dbReference>
<keyword evidence="8" id="KW-1185">Reference proteome</keyword>
<keyword evidence="4" id="KW-0808">Transferase</keyword>
<dbReference type="NCBIfam" id="TIGR00229">
    <property type="entry name" value="sensory_box"/>
    <property type="match status" value="1"/>
</dbReference>
<organism evidence="7 8">
    <name type="scientific">Methylobacterium soli</name>
    <dbReference type="NCBI Taxonomy" id="553447"/>
    <lineage>
        <taxon>Bacteria</taxon>
        <taxon>Pseudomonadati</taxon>
        <taxon>Pseudomonadota</taxon>
        <taxon>Alphaproteobacteria</taxon>
        <taxon>Hyphomicrobiales</taxon>
        <taxon>Methylobacteriaceae</taxon>
        <taxon>Methylobacterium</taxon>
    </lineage>
</organism>
<dbReference type="Gene3D" id="3.30.450.20">
    <property type="entry name" value="PAS domain"/>
    <property type="match status" value="1"/>
</dbReference>
<dbReference type="GO" id="GO:0004673">
    <property type="term" value="F:protein histidine kinase activity"/>
    <property type="evidence" value="ECO:0007669"/>
    <property type="project" value="UniProtKB-EC"/>
</dbReference>
<keyword evidence="5" id="KW-0418">Kinase</keyword>
<evidence type="ECO:0000256" key="1">
    <source>
        <dbReference type="ARBA" id="ARBA00000085"/>
    </source>
</evidence>
<evidence type="ECO:0000256" key="2">
    <source>
        <dbReference type="ARBA" id="ARBA00012438"/>
    </source>
</evidence>
<dbReference type="PROSITE" id="PS50112">
    <property type="entry name" value="PAS"/>
    <property type="match status" value="1"/>
</dbReference>
<feature type="domain" description="PAS" evidence="6">
    <location>
        <begin position="1"/>
        <end position="57"/>
    </location>
</feature>
<dbReference type="InterPro" id="IPR035965">
    <property type="entry name" value="PAS-like_dom_sf"/>
</dbReference>
<evidence type="ECO:0000256" key="4">
    <source>
        <dbReference type="ARBA" id="ARBA00022679"/>
    </source>
</evidence>
<evidence type="ECO:0000256" key="3">
    <source>
        <dbReference type="ARBA" id="ARBA00022553"/>
    </source>
</evidence>
<dbReference type="Proteomes" id="UP000474159">
    <property type="component" value="Unassembled WGS sequence"/>
</dbReference>
<proteinExistence type="predicted"/>
<dbReference type="InterPro" id="IPR000014">
    <property type="entry name" value="PAS"/>
</dbReference>
<evidence type="ECO:0000259" key="6">
    <source>
        <dbReference type="PROSITE" id="PS50112"/>
    </source>
</evidence>
<reference evidence="7 8" key="1">
    <citation type="submission" date="2019-09" db="EMBL/GenBank/DDBJ databases">
        <title>YIM 48816 draft genome.</title>
        <authorList>
            <person name="Jiang L."/>
        </authorList>
    </citation>
    <scope>NUCLEOTIDE SEQUENCE [LARGE SCALE GENOMIC DNA]</scope>
    <source>
        <strain evidence="7 8">YIM 48816</strain>
    </source>
</reference>
<sequence length="183" mass="19676">MIFTTDAAGKLSYLSEGWTEVTGQTLADAVDYGWIDVVWPDDREIVRHLVGDAIAEGRAFSVTYRLLDTDGRAKWVCAGAVPSCAPRDRSFLGFLGTVCEVSAGPAPGKRASGFVGRFIPPPESAARRVRPGHEVAAGHILRARGLTTQGGSPAADRALDLAVCEISRQLIRTRSHRGIRPNH</sequence>
<name>A0A6L3SZF0_9HYPH</name>
<protein>
    <recommendedName>
        <fullName evidence="2">histidine kinase</fullName>
        <ecNumber evidence="2">2.7.13.3</ecNumber>
    </recommendedName>
</protein>
<dbReference type="PANTHER" id="PTHR43304:SF1">
    <property type="entry name" value="PAC DOMAIN-CONTAINING PROTEIN"/>
    <property type="match status" value="1"/>
</dbReference>
<keyword evidence="3" id="KW-0597">Phosphoprotein</keyword>
<dbReference type="InterPro" id="IPR013655">
    <property type="entry name" value="PAS_fold_3"/>
</dbReference>
<dbReference type="SUPFAM" id="SSF55785">
    <property type="entry name" value="PYP-like sensor domain (PAS domain)"/>
    <property type="match status" value="1"/>
</dbReference>
<dbReference type="PANTHER" id="PTHR43304">
    <property type="entry name" value="PHYTOCHROME-LIKE PROTEIN CPH1"/>
    <property type="match status" value="1"/>
</dbReference>
<gene>
    <name evidence="7" type="ORF">F6X53_09565</name>
</gene>
<dbReference type="AlphaFoldDB" id="A0A6L3SZF0"/>
<dbReference type="EMBL" id="VZZK01000008">
    <property type="protein sequence ID" value="KAB1079535.1"/>
    <property type="molecule type" value="Genomic_DNA"/>
</dbReference>
<dbReference type="CDD" id="cd00130">
    <property type="entry name" value="PAS"/>
    <property type="match status" value="1"/>
</dbReference>
<accession>A0A6L3SZF0</accession>
<comment type="catalytic activity">
    <reaction evidence="1">
        <text>ATP + protein L-histidine = ADP + protein N-phospho-L-histidine.</text>
        <dbReference type="EC" id="2.7.13.3"/>
    </reaction>
</comment>
<evidence type="ECO:0000313" key="7">
    <source>
        <dbReference type="EMBL" id="KAB1079535.1"/>
    </source>
</evidence>
<evidence type="ECO:0000313" key="8">
    <source>
        <dbReference type="Proteomes" id="UP000474159"/>
    </source>
</evidence>
<evidence type="ECO:0000256" key="5">
    <source>
        <dbReference type="ARBA" id="ARBA00022777"/>
    </source>
</evidence>
<dbReference type="OrthoDB" id="7993613at2"/>
<dbReference type="Pfam" id="PF08447">
    <property type="entry name" value="PAS_3"/>
    <property type="match status" value="1"/>
</dbReference>
<comment type="caution">
    <text evidence="7">The sequence shown here is derived from an EMBL/GenBank/DDBJ whole genome shotgun (WGS) entry which is preliminary data.</text>
</comment>